<dbReference type="Pfam" id="PF04536">
    <property type="entry name" value="TPM_phosphatase"/>
    <property type="match status" value="1"/>
</dbReference>
<sequence length="259" mass="28200">MKFTYQIRVCAAILTLFLITFPLPTWAVTVGSVPNPRQTNGTYVTDMANILTPETELEINRQIGELEAKNGTEIAVVTVPDTSPYISPKKFATSLFNRWGIGKKSVNNGVLFVIAQNERRVEIETGNGVREVLPDREVSEIIQKEILPKFKQGNFDGGTLTGTKALILKLDDSPAPVKIDDGFWKKSWLFILIGFAMTGFVLAIRDVMNVKKHGKLNKNQNSDRTQNYTWYGSGSSGWSSGGGSFGGGSSSGGGSGGSW</sequence>
<dbReference type="RefSeq" id="WP_413263996.1">
    <property type="nucleotide sequence ID" value="NZ_JBHFNR010000109.1"/>
</dbReference>
<evidence type="ECO:0000256" key="2">
    <source>
        <dbReference type="SAM" id="Phobius"/>
    </source>
</evidence>
<keyword evidence="2" id="KW-0472">Membrane</keyword>
<feature type="region of interest" description="Disordered" evidence="1">
    <location>
        <begin position="238"/>
        <end position="259"/>
    </location>
</feature>
<keyword evidence="2" id="KW-1133">Transmembrane helix</keyword>
<evidence type="ECO:0000259" key="4">
    <source>
        <dbReference type="Pfam" id="PF04536"/>
    </source>
</evidence>
<dbReference type="EMBL" id="JBHFNR010000109">
    <property type="protein sequence ID" value="MFB2894348.1"/>
    <property type="molecule type" value="Genomic_DNA"/>
</dbReference>
<dbReference type="Proteomes" id="UP001576784">
    <property type="component" value="Unassembled WGS sequence"/>
</dbReference>
<reference evidence="5 6" key="1">
    <citation type="submission" date="2024-09" db="EMBL/GenBank/DDBJ databases">
        <title>Floridaenema gen nov. (Aerosakkonemataceae, Aerosakkonematales ord. nov., Cyanobacteria) from benthic tropical and subtropical fresh waters, with the description of four new species.</title>
        <authorList>
            <person name="Moretto J.A."/>
            <person name="Berthold D.E."/>
            <person name="Lefler F.W."/>
            <person name="Huang I.-S."/>
            <person name="Laughinghouse H. IV."/>
        </authorList>
    </citation>
    <scope>NUCLEOTIDE SEQUENCE [LARGE SCALE GENOMIC DNA]</scope>
    <source>
        <strain evidence="5 6">BLCC-F50</strain>
    </source>
</reference>
<proteinExistence type="predicted"/>
<keyword evidence="2" id="KW-0812">Transmembrane</keyword>
<evidence type="ECO:0000313" key="6">
    <source>
        <dbReference type="Proteomes" id="UP001576784"/>
    </source>
</evidence>
<feature type="signal peptide" evidence="3">
    <location>
        <begin position="1"/>
        <end position="27"/>
    </location>
</feature>
<dbReference type="InterPro" id="IPR007621">
    <property type="entry name" value="TPM_dom"/>
</dbReference>
<feature type="domain" description="TPM" evidence="4">
    <location>
        <begin position="44"/>
        <end position="167"/>
    </location>
</feature>
<organism evidence="5 6">
    <name type="scientific">Floridaenema flaviceps BLCC-F50</name>
    <dbReference type="NCBI Taxonomy" id="3153642"/>
    <lineage>
        <taxon>Bacteria</taxon>
        <taxon>Bacillati</taxon>
        <taxon>Cyanobacteriota</taxon>
        <taxon>Cyanophyceae</taxon>
        <taxon>Oscillatoriophycideae</taxon>
        <taxon>Aerosakkonematales</taxon>
        <taxon>Aerosakkonemataceae</taxon>
        <taxon>Floridanema</taxon>
        <taxon>Floridanema flaviceps</taxon>
    </lineage>
</organism>
<gene>
    <name evidence="5" type="ORF">ACE1CI_15680</name>
</gene>
<feature type="compositionally biased region" description="Gly residues" evidence="1">
    <location>
        <begin position="239"/>
        <end position="259"/>
    </location>
</feature>
<dbReference type="PANTHER" id="PTHR30373">
    <property type="entry name" value="UPF0603 PROTEIN YGCG"/>
    <property type="match status" value="1"/>
</dbReference>
<accession>A0ABV4XSV4</accession>
<protein>
    <submittedName>
        <fullName evidence="5">YgcG family protein</fullName>
    </submittedName>
</protein>
<keyword evidence="6" id="KW-1185">Reference proteome</keyword>
<evidence type="ECO:0000256" key="3">
    <source>
        <dbReference type="SAM" id="SignalP"/>
    </source>
</evidence>
<evidence type="ECO:0000256" key="1">
    <source>
        <dbReference type="SAM" id="MobiDB-lite"/>
    </source>
</evidence>
<dbReference type="PANTHER" id="PTHR30373:SF2">
    <property type="entry name" value="UPF0603 PROTEIN YGCG"/>
    <property type="match status" value="1"/>
</dbReference>
<dbReference type="Gene3D" id="3.10.310.50">
    <property type="match status" value="1"/>
</dbReference>
<evidence type="ECO:0000313" key="5">
    <source>
        <dbReference type="EMBL" id="MFB2894348.1"/>
    </source>
</evidence>
<feature type="transmembrane region" description="Helical" evidence="2">
    <location>
        <begin position="188"/>
        <end position="208"/>
    </location>
</feature>
<name>A0ABV4XSV4_9CYAN</name>
<keyword evidence="3" id="KW-0732">Signal</keyword>
<comment type="caution">
    <text evidence="5">The sequence shown here is derived from an EMBL/GenBank/DDBJ whole genome shotgun (WGS) entry which is preliminary data.</text>
</comment>
<feature type="chain" id="PRO_5045179215" evidence="3">
    <location>
        <begin position="28"/>
        <end position="259"/>
    </location>
</feature>